<reference evidence="9" key="2">
    <citation type="journal article" date="2021" name="PeerJ">
        <title>Extensive microbial diversity within the chicken gut microbiome revealed by metagenomics and culture.</title>
        <authorList>
            <person name="Gilroy R."/>
            <person name="Ravi A."/>
            <person name="Getino M."/>
            <person name="Pursley I."/>
            <person name="Horton D.L."/>
            <person name="Alikhan N.F."/>
            <person name="Baker D."/>
            <person name="Gharbi K."/>
            <person name="Hall N."/>
            <person name="Watson M."/>
            <person name="Adriaenssens E.M."/>
            <person name="Foster-Nyarko E."/>
            <person name="Jarju S."/>
            <person name="Secka A."/>
            <person name="Antonio M."/>
            <person name="Oren A."/>
            <person name="Chaudhuri R.R."/>
            <person name="La Ragione R."/>
            <person name="Hildebrand F."/>
            <person name="Pallen M.J."/>
        </authorList>
    </citation>
    <scope>NUCLEOTIDE SEQUENCE</scope>
    <source>
        <strain evidence="9">13361</strain>
    </source>
</reference>
<feature type="transmembrane region" description="Helical" evidence="7">
    <location>
        <begin position="272"/>
        <end position="290"/>
    </location>
</feature>
<dbReference type="InterPro" id="IPR051258">
    <property type="entry name" value="Diverse_Substrate_Transporter"/>
</dbReference>
<dbReference type="Proteomes" id="UP000886796">
    <property type="component" value="Unassembled WGS sequence"/>
</dbReference>
<dbReference type="EMBL" id="DVFK01000113">
    <property type="protein sequence ID" value="HIQ68546.1"/>
    <property type="molecule type" value="Genomic_DNA"/>
</dbReference>
<keyword evidence="4 7" id="KW-0812">Transmembrane</keyword>
<comment type="similarity">
    <text evidence="2">Belongs to the EamA transporter family.</text>
</comment>
<dbReference type="InterPro" id="IPR037185">
    <property type="entry name" value="EmrE-like"/>
</dbReference>
<feature type="transmembrane region" description="Helical" evidence="7">
    <location>
        <begin position="36"/>
        <end position="55"/>
    </location>
</feature>
<evidence type="ECO:0000256" key="3">
    <source>
        <dbReference type="ARBA" id="ARBA00022475"/>
    </source>
</evidence>
<dbReference type="Pfam" id="PF00892">
    <property type="entry name" value="EamA"/>
    <property type="match status" value="2"/>
</dbReference>
<evidence type="ECO:0000256" key="7">
    <source>
        <dbReference type="SAM" id="Phobius"/>
    </source>
</evidence>
<organism evidence="9 10">
    <name type="scientific">Candidatus Faecousia excrementigallinarum</name>
    <dbReference type="NCBI Taxonomy" id="2840806"/>
    <lineage>
        <taxon>Bacteria</taxon>
        <taxon>Bacillati</taxon>
        <taxon>Bacillota</taxon>
        <taxon>Clostridia</taxon>
        <taxon>Eubacteriales</taxon>
        <taxon>Oscillospiraceae</taxon>
        <taxon>Faecousia</taxon>
    </lineage>
</organism>
<feature type="transmembrane region" description="Helical" evidence="7">
    <location>
        <begin position="131"/>
        <end position="152"/>
    </location>
</feature>
<feature type="transmembrane region" description="Helical" evidence="7">
    <location>
        <begin position="217"/>
        <end position="237"/>
    </location>
</feature>
<feature type="domain" description="EamA" evidence="8">
    <location>
        <begin position="155"/>
        <end position="287"/>
    </location>
</feature>
<evidence type="ECO:0000256" key="2">
    <source>
        <dbReference type="ARBA" id="ARBA00007362"/>
    </source>
</evidence>
<keyword evidence="6 7" id="KW-0472">Membrane</keyword>
<feature type="transmembrane region" description="Helical" evidence="7">
    <location>
        <begin position="184"/>
        <end position="205"/>
    </location>
</feature>
<dbReference type="PANTHER" id="PTHR42920">
    <property type="entry name" value="OS03G0707200 PROTEIN-RELATED"/>
    <property type="match status" value="1"/>
</dbReference>
<proteinExistence type="inferred from homology"/>
<keyword evidence="5 7" id="KW-1133">Transmembrane helix</keyword>
<comment type="caution">
    <text evidence="9">The sequence shown here is derived from an EMBL/GenBank/DDBJ whole genome shotgun (WGS) entry which is preliminary data.</text>
</comment>
<protein>
    <submittedName>
        <fullName evidence="9">DMT family transporter</fullName>
    </submittedName>
</protein>
<evidence type="ECO:0000313" key="9">
    <source>
        <dbReference type="EMBL" id="HIQ68546.1"/>
    </source>
</evidence>
<name>A0A9D0Z3E5_9FIRM</name>
<evidence type="ECO:0000256" key="1">
    <source>
        <dbReference type="ARBA" id="ARBA00004651"/>
    </source>
</evidence>
<keyword evidence="3" id="KW-1003">Cell membrane</keyword>
<dbReference type="AlphaFoldDB" id="A0A9D0Z3E5"/>
<feature type="transmembrane region" description="Helical" evidence="7">
    <location>
        <begin position="158"/>
        <end position="177"/>
    </location>
</feature>
<reference evidence="9" key="1">
    <citation type="submission" date="2020-10" db="EMBL/GenBank/DDBJ databases">
        <authorList>
            <person name="Gilroy R."/>
        </authorList>
    </citation>
    <scope>NUCLEOTIDE SEQUENCE</scope>
    <source>
        <strain evidence="9">13361</strain>
    </source>
</reference>
<evidence type="ECO:0000256" key="5">
    <source>
        <dbReference type="ARBA" id="ARBA00022989"/>
    </source>
</evidence>
<feature type="transmembrane region" description="Helical" evidence="7">
    <location>
        <begin position="75"/>
        <end position="93"/>
    </location>
</feature>
<evidence type="ECO:0000313" key="10">
    <source>
        <dbReference type="Proteomes" id="UP000886796"/>
    </source>
</evidence>
<gene>
    <name evidence="9" type="ORF">IAB74_08580</name>
</gene>
<accession>A0A9D0Z3E5</accession>
<feature type="transmembrane region" description="Helical" evidence="7">
    <location>
        <begin position="249"/>
        <end position="266"/>
    </location>
</feature>
<sequence>MQNKFKGIASLLLATLIWGSAFIAQSVGMDYMGPFTFQAVRGLLAVAALLLLIGLRDLRQKGKKPFFGDFRSKKLWKVGILFGIPLFLASNLQQVGLVNTDPGKSAFLTAMYIVMVPILGIFLGKRPSRMIPVSALLAVVGLYCLSCVGVTSVSAGDLFLLACALMFAVQIIMVERFAGDTDPLALNLIQCLVCTVLSGIVMFAAEAPVWSQIVRCWLPLCYAGILSLGIAFSLQILGQRHLESASASLIMSLESAFALLFGWILLGDTLTLWEGIGCALVFLAVILSQIPTKELSAPKPAQEAQAENCKA</sequence>
<comment type="subcellular location">
    <subcellularLocation>
        <location evidence="1">Cell membrane</location>
        <topology evidence="1">Multi-pass membrane protein</topology>
    </subcellularLocation>
</comment>
<evidence type="ECO:0000259" key="8">
    <source>
        <dbReference type="Pfam" id="PF00892"/>
    </source>
</evidence>
<dbReference type="GO" id="GO:0005886">
    <property type="term" value="C:plasma membrane"/>
    <property type="evidence" value="ECO:0007669"/>
    <property type="project" value="UniProtKB-SubCell"/>
</dbReference>
<feature type="transmembrane region" description="Helical" evidence="7">
    <location>
        <begin position="105"/>
        <end position="124"/>
    </location>
</feature>
<dbReference type="InterPro" id="IPR000620">
    <property type="entry name" value="EamA_dom"/>
</dbReference>
<evidence type="ECO:0000256" key="6">
    <source>
        <dbReference type="ARBA" id="ARBA00023136"/>
    </source>
</evidence>
<evidence type="ECO:0000256" key="4">
    <source>
        <dbReference type="ARBA" id="ARBA00022692"/>
    </source>
</evidence>
<dbReference type="SUPFAM" id="SSF103481">
    <property type="entry name" value="Multidrug resistance efflux transporter EmrE"/>
    <property type="match status" value="2"/>
</dbReference>
<dbReference type="PANTHER" id="PTHR42920:SF5">
    <property type="entry name" value="EAMA DOMAIN-CONTAINING PROTEIN"/>
    <property type="match status" value="1"/>
</dbReference>
<feature type="domain" description="EamA" evidence="8">
    <location>
        <begin position="6"/>
        <end position="146"/>
    </location>
</feature>